<gene>
    <name evidence="1" type="ORF">ACFQ1T_04175</name>
</gene>
<sequence>MEKITKVRFEALAGFCRRPETSLYSEEVQWFQARNEDVLIVVIKDLIDQEFSAMLLARDLKLRYRWINMTAFFEVPEEALTATGPVLESALLNLDNQREQGDEKGKPVDFFNPVVTLEKLHPHFSLLNSSEGYSPAKELIIPMMRWYEDVDGNFIEQFQSNGFDARMWELYLFAMLVETGYSVDKDSAIPDFNAKGLFGELCIEATTVNPTRDRSGLIVPPPEANNDNDMLEIIRQYFPIKFAGPLTAKLNKRYWERENVKGRPLALAIQDFHAPMSMTHSRTSLPIYLYGYIHDWEHAQDGTLIIKPRKIDSHQWGAKSIESGFFRFEGAENISAIFGNTSATISKFNRMGMVAGFGSKRVRMIRKGWIPDTNPNASVPKSFTSEVHSPGYRESWIEGLDIYHNPHALHPLPVEMFPNAAHHFLEDDGQLRSILPDWHPISSETYIYIDQGD</sequence>
<organism evidence="1 2">
    <name type="scientific">Methylophilus glucosoxydans</name>
    <dbReference type="NCBI Taxonomy" id="752553"/>
    <lineage>
        <taxon>Bacteria</taxon>
        <taxon>Pseudomonadati</taxon>
        <taxon>Pseudomonadota</taxon>
        <taxon>Betaproteobacteria</taxon>
        <taxon>Nitrosomonadales</taxon>
        <taxon>Methylophilaceae</taxon>
        <taxon>Methylophilus</taxon>
    </lineage>
</organism>
<protein>
    <recommendedName>
        <fullName evidence="3">Glycosaminoglycan attachment site</fullName>
    </recommendedName>
</protein>
<comment type="caution">
    <text evidence="1">The sequence shown here is derived from an EMBL/GenBank/DDBJ whole genome shotgun (WGS) entry which is preliminary data.</text>
</comment>
<accession>A0ABW3GIR9</accession>
<dbReference type="Proteomes" id="UP001597106">
    <property type="component" value="Unassembled WGS sequence"/>
</dbReference>
<name>A0ABW3GIR9_9PROT</name>
<proteinExistence type="predicted"/>
<evidence type="ECO:0000313" key="2">
    <source>
        <dbReference type="Proteomes" id="UP001597106"/>
    </source>
</evidence>
<keyword evidence="2" id="KW-1185">Reference proteome</keyword>
<reference evidence="2" key="1">
    <citation type="journal article" date="2019" name="Int. J. Syst. Evol. Microbiol.">
        <title>The Global Catalogue of Microorganisms (GCM) 10K type strain sequencing project: providing services to taxonomists for standard genome sequencing and annotation.</title>
        <authorList>
            <consortium name="The Broad Institute Genomics Platform"/>
            <consortium name="The Broad Institute Genome Sequencing Center for Infectious Disease"/>
            <person name="Wu L."/>
            <person name="Ma J."/>
        </authorList>
    </citation>
    <scope>NUCLEOTIDE SEQUENCE [LARGE SCALE GENOMIC DNA]</scope>
    <source>
        <strain evidence="2">CCUG 59685</strain>
    </source>
</reference>
<dbReference type="RefSeq" id="WP_379074159.1">
    <property type="nucleotide sequence ID" value="NZ_JBHTJW010000002.1"/>
</dbReference>
<evidence type="ECO:0000313" key="1">
    <source>
        <dbReference type="EMBL" id="MFD0928970.1"/>
    </source>
</evidence>
<dbReference type="EMBL" id="JBHTJW010000002">
    <property type="protein sequence ID" value="MFD0928970.1"/>
    <property type="molecule type" value="Genomic_DNA"/>
</dbReference>
<evidence type="ECO:0008006" key="3">
    <source>
        <dbReference type="Google" id="ProtNLM"/>
    </source>
</evidence>